<accession>A0A975BFE1</accession>
<reference evidence="1" key="1">
    <citation type="journal article" date="2021" name="Microb. Physiol.">
        <title>Proteogenomic Insights into the Physiology of Marine, Sulfate-Reducing, Filamentous Desulfonema limicola and Desulfonema magnum.</title>
        <authorList>
            <person name="Schnaars V."/>
            <person name="Wohlbrand L."/>
            <person name="Scheve S."/>
            <person name="Hinrichs C."/>
            <person name="Reinhardt R."/>
            <person name="Rabus R."/>
        </authorList>
    </citation>
    <scope>NUCLEOTIDE SEQUENCE</scope>
    <source>
        <strain evidence="1">4be13</strain>
    </source>
</reference>
<proteinExistence type="predicted"/>
<gene>
    <name evidence="1" type="ORF">dnm_000470</name>
</gene>
<keyword evidence="2" id="KW-1185">Reference proteome</keyword>
<dbReference type="AlphaFoldDB" id="A0A975BFE1"/>
<dbReference type="EMBL" id="CP061800">
    <property type="protein sequence ID" value="QTA84055.1"/>
    <property type="molecule type" value="Genomic_DNA"/>
</dbReference>
<evidence type="ECO:0000313" key="1">
    <source>
        <dbReference type="EMBL" id="QTA84055.1"/>
    </source>
</evidence>
<sequence length="38" mass="4301">MSGVQCQVLGVKFQVLNLCQMGFATHMHQAKITTHCFY</sequence>
<dbReference type="Proteomes" id="UP000663722">
    <property type="component" value="Chromosome"/>
</dbReference>
<dbReference type="KEGG" id="dmm:dnm_000470"/>
<evidence type="ECO:0000313" key="2">
    <source>
        <dbReference type="Proteomes" id="UP000663722"/>
    </source>
</evidence>
<protein>
    <submittedName>
        <fullName evidence="1">Uncharacterized protein</fullName>
    </submittedName>
</protein>
<organism evidence="1 2">
    <name type="scientific">Desulfonema magnum</name>
    <dbReference type="NCBI Taxonomy" id="45655"/>
    <lineage>
        <taxon>Bacteria</taxon>
        <taxon>Pseudomonadati</taxon>
        <taxon>Thermodesulfobacteriota</taxon>
        <taxon>Desulfobacteria</taxon>
        <taxon>Desulfobacterales</taxon>
        <taxon>Desulfococcaceae</taxon>
        <taxon>Desulfonema</taxon>
    </lineage>
</organism>
<name>A0A975BFE1_9BACT</name>